<evidence type="ECO:0000259" key="9">
    <source>
        <dbReference type="Pfam" id="PF01979"/>
    </source>
</evidence>
<dbReference type="PIRSF" id="PIRSF038994">
    <property type="entry name" value="NagA"/>
    <property type="match status" value="1"/>
</dbReference>
<organism evidence="10 11">
    <name type="scientific">Roseiterribacter gracilis</name>
    <dbReference type="NCBI Taxonomy" id="2812848"/>
    <lineage>
        <taxon>Bacteria</taxon>
        <taxon>Pseudomonadati</taxon>
        <taxon>Pseudomonadota</taxon>
        <taxon>Alphaproteobacteria</taxon>
        <taxon>Rhodospirillales</taxon>
        <taxon>Roseiterribacteraceae</taxon>
        <taxon>Roseiterribacter</taxon>
    </lineage>
</organism>
<accession>A0A8S8XGA9</accession>
<dbReference type="Pfam" id="PF22643">
    <property type="entry name" value="NagA_N"/>
    <property type="match status" value="1"/>
</dbReference>
<feature type="binding site" evidence="8">
    <location>
        <position position="204"/>
    </location>
    <ligand>
        <name>Zn(2+)</name>
        <dbReference type="ChEBI" id="CHEBI:29105"/>
    </ligand>
</feature>
<dbReference type="Proteomes" id="UP000681075">
    <property type="component" value="Unassembled WGS sequence"/>
</dbReference>
<evidence type="ECO:0000256" key="1">
    <source>
        <dbReference type="ARBA" id="ARBA00010716"/>
    </source>
</evidence>
<evidence type="ECO:0000313" key="11">
    <source>
        <dbReference type="Proteomes" id="UP000681075"/>
    </source>
</evidence>
<feature type="binding site" evidence="7">
    <location>
        <position position="239"/>
    </location>
    <ligand>
        <name>substrate</name>
    </ligand>
</feature>
<dbReference type="PANTHER" id="PTHR11113:SF14">
    <property type="entry name" value="N-ACETYLGLUCOSAMINE-6-PHOSPHATE DEACETYLASE"/>
    <property type="match status" value="1"/>
</dbReference>
<keyword evidence="2 8" id="KW-0479">Metal-binding</keyword>
<feature type="domain" description="Amidohydrolase-related" evidence="9">
    <location>
        <begin position="47"/>
        <end position="365"/>
    </location>
</feature>
<proteinExistence type="inferred from homology"/>
<dbReference type="InterPro" id="IPR006680">
    <property type="entry name" value="Amidohydro-rel"/>
</dbReference>
<evidence type="ECO:0000256" key="2">
    <source>
        <dbReference type="ARBA" id="ARBA00022723"/>
    </source>
</evidence>
<dbReference type="RefSeq" id="WP_420243249.1">
    <property type="nucleotide sequence ID" value="NZ_BOPV01000001.1"/>
</dbReference>
<gene>
    <name evidence="10" type="primary">nagA_1</name>
    <name evidence="10" type="ORF">TMPK1_23770</name>
</gene>
<dbReference type="InterPro" id="IPR011059">
    <property type="entry name" value="Metal-dep_hydrolase_composite"/>
</dbReference>
<feature type="binding site" evidence="7">
    <location>
        <begin position="207"/>
        <end position="208"/>
    </location>
    <ligand>
        <name>substrate</name>
    </ligand>
</feature>
<dbReference type="InterPro" id="IPR003764">
    <property type="entry name" value="GlcNAc_6-P_deAcase"/>
</dbReference>
<evidence type="ECO:0000256" key="7">
    <source>
        <dbReference type="PIRSR" id="PIRSR038994-2"/>
    </source>
</evidence>
<dbReference type="EMBL" id="BOPV01000001">
    <property type="protein sequence ID" value="GIL40140.1"/>
    <property type="molecule type" value="Genomic_DNA"/>
</dbReference>
<name>A0A8S8XGA9_9PROT</name>
<keyword evidence="11" id="KW-1185">Reference proteome</keyword>
<keyword evidence="4 5" id="KW-0119">Carbohydrate metabolism</keyword>
<dbReference type="Pfam" id="PF01979">
    <property type="entry name" value="Amidohydro_1"/>
    <property type="match status" value="1"/>
</dbReference>
<dbReference type="GO" id="GO:0046872">
    <property type="term" value="F:metal ion binding"/>
    <property type="evidence" value="ECO:0007669"/>
    <property type="project" value="UniProtKB-KW"/>
</dbReference>
<feature type="binding site" evidence="7">
    <location>
        <position position="128"/>
    </location>
    <ligand>
        <name>substrate</name>
    </ligand>
</feature>
<evidence type="ECO:0000256" key="8">
    <source>
        <dbReference type="PIRSR" id="PIRSR038994-3"/>
    </source>
</evidence>
<dbReference type="GO" id="GO:0006046">
    <property type="term" value="P:N-acetylglucosamine catabolic process"/>
    <property type="evidence" value="ECO:0007669"/>
    <property type="project" value="TreeGrafter"/>
</dbReference>
<comment type="cofactor">
    <cofactor evidence="8">
        <name>a divalent metal cation</name>
        <dbReference type="ChEBI" id="CHEBI:60240"/>
    </cofactor>
    <text evidence="8">Binds 1 divalent metal cation per subunit.</text>
</comment>
<feature type="active site" description="Proton donor/acceptor" evidence="6">
    <location>
        <position position="262"/>
    </location>
</feature>
<dbReference type="NCBIfam" id="TIGR00221">
    <property type="entry name" value="nagA"/>
    <property type="match status" value="1"/>
</dbReference>
<reference evidence="10" key="1">
    <citation type="submission" date="2021-02" db="EMBL/GenBank/DDBJ databases">
        <title>Genome sequence of Rhodospirillales sp. strain TMPK1 isolated from soil.</title>
        <authorList>
            <person name="Nakai R."/>
            <person name="Kusada H."/>
            <person name="Tamaki H."/>
        </authorList>
    </citation>
    <scope>NUCLEOTIDE SEQUENCE</scope>
    <source>
        <strain evidence="10">TMPK1</strain>
    </source>
</reference>
<dbReference type="Gene3D" id="2.30.40.10">
    <property type="entry name" value="Urease, subunit C, domain 1"/>
    <property type="match status" value="1"/>
</dbReference>
<comment type="caution">
    <text evidence="10">The sequence shown here is derived from an EMBL/GenBank/DDBJ whole genome shotgun (WGS) entry which is preliminary data.</text>
</comment>
<feature type="binding site" evidence="8">
    <location>
        <position position="117"/>
    </location>
    <ligand>
        <name>Zn(2+)</name>
        <dbReference type="ChEBI" id="CHEBI:29105"/>
    </ligand>
</feature>
<dbReference type="AlphaFoldDB" id="A0A8S8XGA9"/>
<comment type="similarity">
    <text evidence="1 5">Belongs to the metallo-dependent hydrolases superfamily. NagA family.</text>
</comment>
<dbReference type="Gene3D" id="3.20.20.140">
    <property type="entry name" value="Metal-dependent hydrolases"/>
    <property type="match status" value="1"/>
</dbReference>
<evidence type="ECO:0000256" key="5">
    <source>
        <dbReference type="PIRNR" id="PIRNR038994"/>
    </source>
</evidence>
<dbReference type="GO" id="GO:0008448">
    <property type="term" value="F:N-acetylglucosamine-6-phosphate deacetylase activity"/>
    <property type="evidence" value="ECO:0007669"/>
    <property type="project" value="InterPro"/>
</dbReference>
<dbReference type="SUPFAM" id="SSF51338">
    <property type="entry name" value="Composite domain of metallo-dependent hydrolases"/>
    <property type="match status" value="1"/>
</dbReference>
<keyword evidence="3 5" id="KW-0378">Hydrolase</keyword>
<dbReference type="SUPFAM" id="SSF51556">
    <property type="entry name" value="Metallo-dependent hydrolases"/>
    <property type="match status" value="1"/>
</dbReference>
<evidence type="ECO:0000256" key="4">
    <source>
        <dbReference type="ARBA" id="ARBA00023277"/>
    </source>
</evidence>
<dbReference type="PANTHER" id="PTHR11113">
    <property type="entry name" value="N-ACETYLGLUCOSAMINE-6-PHOSPHATE DEACETYLASE"/>
    <property type="match status" value="1"/>
</dbReference>
<protein>
    <submittedName>
        <fullName evidence="10">N-acetylglucosamine-6-phosphate deacetylase</fullName>
    </submittedName>
</protein>
<evidence type="ECO:0000313" key="10">
    <source>
        <dbReference type="EMBL" id="GIL40140.1"/>
    </source>
</evidence>
<sequence>MRQTFTGARIFTGDAMLDDHALVIDGAQILDIVPARDRPNLRDGMLLAPGFIDTQVNGGGGVLFNQTPTAAGIRAIATAHRKFGTTTLLPTLITDTEAKMQDALQAAREAGSGIHFEGPFISLERRGVHDARYVCRPAINDIEFLCSLPAQLPHVLISLAPEIVEPADIARLAAAGVIVAGAHSAASYEQTVDALARGMTGFTHLFNAMPPMANRAPGIAAAALSDPASWCGIIVDGVHVHPAMLKLALAAKPRGKLFLVTDSMPPLGTDATSFELYGQMIHRRDGKLVTDDGTLAGADLDMSQAVRNTMSLLGLGLDEALRMAALYPAQFMGMRDRGRLAPGLRADLVLLDDALQVHGTWIGGQSN</sequence>
<evidence type="ECO:0000256" key="6">
    <source>
        <dbReference type="PIRSR" id="PIRSR038994-1"/>
    </source>
</evidence>
<feature type="binding site" evidence="8">
    <location>
        <position position="183"/>
    </location>
    <ligand>
        <name>Zn(2+)</name>
        <dbReference type="ChEBI" id="CHEBI:29105"/>
    </ligand>
</feature>
<feature type="binding site" evidence="7">
    <location>
        <begin position="295"/>
        <end position="297"/>
    </location>
    <ligand>
        <name>substrate</name>
    </ligand>
</feature>
<dbReference type="InterPro" id="IPR032466">
    <property type="entry name" value="Metal_Hydrolase"/>
</dbReference>
<evidence type="ECO:0000256" key="3">
    <source>
        <dbReference type="ARBA" id="ARBA00022801"/>
    </source>
</evidence>
<feature type="binding site" evidence="7">
    <location>
        <position position="215"/>
    </location>
    <ligand>
        <name>substrate</name>
    </ligand>
</feature>